<dbReference type="InterPro" id="IPR006083">
    <property type="entry name" value="PRK/URK"/>
</dbReference>
<dbReference type="Proteomes" id="UP001172055">
    <property type="component" value="Unassembled WGS sequence"/>
</dbReference>
<gene>
    <name evidence="2" type="ORF">QWY14_17310</name>
</gene>
<organism evidence="2 3">
    <name type="scientific">Planococcus shixiaomingii</name>
    <dbReference type="NCBI Taxonomy" id="3058393"/>
    <lineage>
        <taxon>Bacteria</taxon>
        <taxon>Bacillati</taxon>
        <taxon>Bacillota</taxon>
        <taxon>Bacilli</taxon>
        <taxon>Bacillales</taxon>
        <taxon>Caryophanaceae</taxon>
        <taxon>Planococcus</taxon>
    </lineage>
</organism>
<dbReference type="SUPFAM" id="SSF52540">
    <property type="entry name" value="P-loop containing nucleoside triphosphate hydrolases"/>
    <property type="match status" value="1"/>
</dbReference>
<dbReference type="InterPro" id="IPR027417">
    <property type="entry name" value="P-loop_NTPase"/>
</dbReference>
<protein>
    <recommendedName>
        <fullName evidence="1">Phosphoribulokinase/uridine kinase domain-containing protein</fullName>
    </recommendedName>
</protein>
<reference evidence="2 3" key="1">
    <citation type="submission" date="2023-06" db="EMBL/GenBank/DDBJ databases">
        <title>Novel species in genus Planococcus.</title>
        <authorList>
            <person name="Ning S."/>
        </authorList>
    </citation>
    <scope>NUCLEOTIDE SEQUENCE [LARGE SCALE GENOMIC DNA]</scope>
    <source>
        <strain evidence="2 3">N028</strain>
    </source>
</reference>
<keyword evidence="3" id="KW-1185">Reference proteome</keyword>
<evidence type="ECO:0000313" key="3">
    <source>
        <dbReference type="Proteomes" id="UP001172055"/>
    </source>
</evidence>
<evidence type="ECO:0000313" key="2">
    <source>
        <dbReference type="EMBL" id="MDN7243551.1"/>
    </source>
</evidence>
<accession>A0ABT8N6P3</accession>
<dbReference type="NCBIfam" id="NF006085">
    <property type="entry name" value="PRK08233.1"/>
    <property type="match status" value="1"/>
</dbReference>
<sequence>MKKLNAPLVIAIGSVSGGGKTTIVTRLIKQLQYSKALFFDSYDFEGPHDVLKWVDNGADSNEWNLTPLKRDIEEMLPQPLDYIFLDYPFAYQHSQISKFIDVTVFIDTPLDIALARRMIRDFKGSSADEILLQMQHYATQGRRGYLEMLQNIKPDSDLVIDGTLPVNEIANRIAEQVKDI</sequence>
<feature type="domain" description="Phosphoribulokinase/uridine kinase" evidence="1">
    <location>
        <begin position="71"/>
        <end position="160"/>
    </location>
</feature>
<dbReference type="RefSeq" id="WP_301724959.1">
    <property type="nucleotide sequence ID" value="NZ_JAUJWV010000004.1"/>
</dbReference>
<dbReference type="Gene3D" id="3.40.50.300">
    <property type="entry name" value="P-loop containing nucleotide triphosphate hydrolases"/>
    <property type="match status" value="1"/>
</dbReference>
<name>A0ABT8N6P3_9BACL</name>
<evidence type="ECO:0000259" key="1">
    <source>
        <dbReference type="Pfam" id="PF00485"/>
    </source>
</evidence>
<dbReference type="EMBL" id="JAUJWV010000004">
    <property type="protein sequence ID" value="MDN7243551.1"/>
    <property type="molecule type" value="Genomic_DNA"/>
</dbReference>
<dbReference type="Pfam" id="PF00485">
    <property type="entry name" value="PRK"/>
    <property type="match status" value="1"/>
</dbReference>
<comment type="caution">
    <text evidence="2">The sequence shown here is derived from an EMBL/GenBank/DDBJ whole genome shotgun (WGS) entry which is preliminary data.</text>
</comment>
<proteinExistence type="predicted"/>